<evidence type="ECO:0000256" key="1">
    <source>
        <dbReference type="SAM" id="Phobius"/>
    </source>
</evidence>
<keyword evidence="1" id="KW-0812">Transmembrane</keyword>
<organism evidence="2">
    <name type="scientific">Ralstonia solanacearum</name>
    <name type="common">Pseudomonas solanacearum</name>
    <dbReference type="NCBI Taxonomy" id="305"/>
    <lineage>
        <taxon>Bacteria</taxon>
        <taxon>Pseudomonadati</taxon>
        <taxon>Pseudomonadota</taxon>
        <taxon>Betaproteobacteria</taxon>
        <taxon>Burkholderiales</taxon>
        <taxon>Burkholderiaceae</taxon>
        <taxon>Ralstonia</taxon>
        <taxon>Ralstonia solanacearum species complex</taxon>
    </lineage>
</organism>
<evidence type="ECO:0000313" key="2">
    <source>
        <dbReference type="EMBL" id="CUV53636.1"/>
    </source>
</evidence>
<evidence type="ECO:0000313" key="3">
    <source>
        <dbReference type="EMBL" id="UZF15508.1"/>
    </source>
</evidence>
<gene>
    <name evidence="3" type="ORF">LH706_03370</name>
    <name evidence="2" type="ORF">RUN215_v1_160005</name>
</gene>
<accession>A0A0S4WPW0</accession>
<keyword evidence="1" id="KW-1133">Transmembrane helix</keyword>
<reference evidence="2" key="1">
    <citation type="submission" date="2015-10" db="EMBL/GenBank/DDBJ databases">
        <authorList>
            <person name="Gilbert D.G."/>
        </authorList>
    </citation>
    <scope>NUCLEOTIDE SEQUENCE</scope>
    <source>
        <strain evidence="2">Phyl III-seqv23</strain>
    </source>
</reference>
<feature type="transmembrane region" description="Helical" evidence="1">
    <location>
        <begin position="25"/>
        <end position="43"/>
    </location>
</feature>
<proteinExistence type="predicted"/>
<protein>
    <submittedName>
        <fullName evidence="2">Uncharacterized protein</fullName>
    </submittedName>
</protein>
<reference evidence="3" key="2">
    <citation type="submission" date="2021-10" db="EMBL/GenBank/DDBJ databases">
        <title>Complete genome sequences of five Ralstonia solancearum strains isolated from sunflower.</title>
        <authorList>
            <person name="She X."/>
            <person name="He Z."/>
        </authorList>
    </citation>
    <scope>NUCLEOTIDE SEQUENCE</scope>
    <source>
        <strain evidence="3">RS638</strain>
    </source>
</reference>
<keyword evidence="1" id="KW-0472">Membrane</keyword>
<dbReference type="EMBL" id="CP085043">
    <property type="protein sequence ID" value="UZF15508.1"/>
    <property type="molecule type" value="Genomic_DNA"/>
</dbReference>
<dbReference type="AlphaFoldDB" id="A0A0S4WPW0"/>
<name>A0A0S4WPW0_RALSL</name>
<dbReference type="EMBL" id="LN899820">
    <property type="protein sequence ID" value="CUV53636.1"/>
    <property type="molecule type" value="Genomic_DNA"/>
</dbReference>
<sequence length="47" mass="4982">MNELIKAVAACIEKVVDKAETLTPLLQVVAVIIGLCVIGVMVFRGGR</sequence>